<name>A0ABT5LV65_9GAMM</name>
<evidence type="ECO:0000256" key="1">
    <source>
        <dbReference type="SAM" id="MobiDB-lite"/>
    </source>
</evidence>
<evidence type="ECO:0000313" key="2">
    <source>
        <dbReference type="EMBL" id="MDC9598314.1"/>
    </source>
</evidence>
<sequence length="96" mass="10589">MQNNNVISLITREPLNQQDTKHHEQGDGGGGGDDMLQRIKELEKEVSTIKTDVAVIRSNYVTRADLHEEIGKQTKWIAATIIATAGISLAVAKFIF</sequence>
<reference evidence="2 3" key="1">
    <citation type="submission" date="2023-02" db="EMBL/GenBank/DDBJ databases">
        <title>Entomopathogenic bacteria.</title>
        <authorList>
            <person name="Machado R.A."/>
        </authorList>
    </citation>
    <scope>NUCLEOTIDE SEQUENCE [LARGE SCALE GENOMIC DNA]</scope>
    <source>
        <strain evidence="2 3">XENO-2</strain>
    </source>
</reference>
<accession>A0ABT5LV65</accession>
<comment type="caution">
    <text evidence="2">The sequence shown here is derived from an EMBL/GenBank/DDBJ whole genome shotgun (WGS) entry which is preliminary data.</text>
</comment>
<feature type="region of interest" description="Disordered" evidence="1">
    <location>
        <begin position="1"/>
        <end position="35"/>
    </location>
</feature>
<gene>
    <name evidence="2" type="ORF">PSI14_16050</name>
</gene>
<organism evidence="2 3">
    <name type="scientific">Xenorhabdus anantnagensis</name>
    <dbReference type="NCBI Taxonomy" id="3025875"/>
    <lineage>
        <taxon>Bacteria</taxon>
        <taxon>Pseudomonadati</taxon>
        <taxon>Pseudomonadota</taxon>
        <taxon>Gammaproteobacteria</taxon>
        <taxon>Enterobacterales</taxon>
        <taxon>Morganellaceae</taxon>
        <taxon>Xenorhabdus</taxon>
    </lineage>
</organism>
<feature type="compositionally biased region" description="Polar residues" evidence="1">
    <location>
        <begin position="1"/>
        <end position="18"/>
    </location>
</feature>
<dbReference type="Proteomes" id="UP001220225">
    <property type="component" value="Unassembled WGS sequence"/>
</dbReference>
<dbReference type="EMBL" id="JAQRFN010000026">
    <property type="protein sequence ID" value="MDC9598314.1"/>
    <property type="molecule type" value="Genomic_DNA"/>
</dbReference>
<protein>
    <submittedName>
        <fullName evidence="2">Hemolysin XhlA</fullName>
    </submittedName>
</protein>
<proteinExistence type="predicted"/>
<keyword evidence="3" id="KW-1185">Reference proteome</keyword>
<dbReference type="RefSeq" id="WP_273576825.1">
    <property type="nucleotide sequence ID" value="NZ_JAQRFN010000026.1"/>
</dbReference>
<evidence type="ECO:0000313" key="3">
    <source>
        <dbReference type="Proteomes" id="UP001220225"/>
    </source>
</evidence>